<name>A0ABP6RPG7_9PSEU</name>
<evidence type="ECO:0000256" key="1">
    <source>
        <dbReference type="SAM" id="MobiDB-lite"/>
    </source>
</evidence>
<proteinExistence type="predicted"/>
<evidence type="ECO:0000313" key="2">
    <source>
        <dbReference type="EMBL" id="GAA3357167.1"/>
    </source>
</evidence>
<comment type="caution">
    <text evidence="2">The sequence shown here is derived from an EMBL/GenBank/DDBJ whole genome shotgun (WGS) entry which is preliminary data.</text>
</comment>
<sequence>MKHHDPPESMADRRADATTTATWTPLERTIRTCYYCRQPYTTAPDATKCERIHEALAALEREPR</sequence>
<gene>
    <name evidence="2" type="ORF">GCM10020366_24090</name>
</gene>
<feature type="compositionally biased region" description="Basic and acidic residues" evidence="1">
    <location>
        <begin position="1"/>
        <end position="16"/>
    </location>
</feature>
<evidence type="ECO:0000313" key="3">
    <source>
        <dbReference type="Proteomes" id="UP001500483"/>
    </source>
</evidence>
<organism evidence="2 3">
    <name type="scientific">Saccharopolyspora gregorii</name>
    <dbReference type="NCBI Taxonomy" id="33914"/>
    <lineage>
        <taxon>Bacteria</taxon>
        <taxon>Bacillati</taxon>
        <taxon>Actinomycetota</taxon>
        <taxon>Actinomycetes</taxon>
        <taxon>Pseudonocardiales</taxon>
        <taxon>Pseudonocardiaceae</taxon>
        <taxon>Saccharopolyspora</taxon>
    </lineage>
</organism>
<feature type="region of interest" description="Disordered" evidence="1">
    <location>
        <begin position="1"/>
        <end position="20"/>
    </location>
</feature>
<evidence type="ECO:0008006" key="4">
    <source>
        <dbReference type="Google" id="ProtNLM"/>
    </source>
</evidence>
<keyword evidence="3" id="KW-1185">Reference proteome</keyword>
<dbReference type="RefSeq" id="WP_344926245.1">
    <property type="nucleotide sequence ID" value="NZ_BAAAYK010000038.1"/>
</dbReference>
<dbReference type="EMBL" id="BAAAYK010000038">
    <property type="protein sequence ID" value="GAA3357167.1"/>
    <property type="molecule type" value="Genomic_DNA"/>
</dbReference>
<protein>
    <recommendedName>
        <fullName evidence="4">PRL2-8</fullName>
    </recommendedName>
</protein>
<dbReference type="Proteomes" id="UP001500483">
    <property type="component" value="Unassembled WGS sequence"/>
</dbReference>
<accession>A0ABP6RPG7</accession>
<reference evidence="3" key="1">
    <citation type="journal article" date="2019" name="Int. J. Syst. Evol. Microbiol.">
        <title>The Global Catalogue of Microorganisms (GCM) 10K type strain sequencing project: providing services to taxonomists for standard genome sequencing and annotation.</title>
        <authorList>
            <consortium name="The Broad Institute Genomics Platform"/>
            <consortium name="The Broad Institute Genome Sequencing Center for Infectious Disease"/>
            <person name="Wu L."/>
            <person name="Ma J."/>
        </authorList>
    </citation>
    <scope>NUCLEOTIDE SEQUENCE [LARGE SCALE GENOMIC DNA]</scope>
    <source>
        <strain evidence="3">JCM 9687</strain>
    </source>
</reference>